<gene>
    <name evidence="2" type="ORF">ODALV1_LOCUS26305</name>
</gene>
<keyword evidence="1" id="KW-0472">Membrane</keyword>
<accession>A0ABP1RUF7</accession>
<protein>
    <recommendedName>
        <fullName evidence="4">Protein RFT1 homolog</fullName>
    </recommendedName>
</protein>
<keyword evidence="1" id="KW-1133">Transmembrane helix</keyword>
<proteinExistence type="predicted"/>
<feature type="transmembrane region" description="Helical" evidence="1">
    <location>
        <begin position="24"/>
        <end position="52"/>
    </location>
</feature>
<evidence type="ECO:0000313" key="2">
    <source>
        <dbReference type="EMBL" id="CAL8136150.1"/>
    </source>
</evidence>
<dbReference type="EMBL" id="CAXLJM020000111">
    <property type="protein sequence ID" value="CAL8136150.1"/>
    <property type="molecule type" value="Genomic_DNA"/>
</dbReference>
<name>A0ABP1RUF7_9HEXA</name>
<dbReference type="Proteomes" id="UP001642540">
    <property type="component" value="Unassembled WGS sequence"/>
</dbReference>
<evidence type="ECO:0000256" key="1">
    <source>
        <dbReference type="SAM" id="Phobius"/>
    </source>
</evidence>
<evidence type="ECO:0000313" key="3">
    <source>
        <dbReference type="Proteomes" id="UP001642540"/>
    </source>
</evidence>
<evidence type="ECO:0008006" key="4">
    <source>
        <dbReference type="Google" id="ProtNLM"/>
    </source>
</evidence>
<keyword evidence="3" id="KW-1185">Reference proteome</keyword>
<comment type="caution">
    <text evidence="2">The sequence shown here is derived from an EMBL/GenBank/DDBJ whole genome shotgun (WGS) entry which is preliminary data.</text>
</comment>
<reference evidence="2 3" key="1">
    <citation type="submission" date="2024-08" db="EMBL/GenBank/DDBJ databases">
        <authorList>
            <person name="Cucini C."/>
            <person name="Frati F."/>
        </authorList>
    </citation>
    <scope>NUCLEOTIDE SEQUENCE [LARGE SCALE GENOMIC DNA]</scope>
</reference>
<sequence length="148" mass="16894">MMYGPYIIAFMGRTTALHLCYKGWYLIGLYGTLTAIKFIYTFIQLCGLYLLLKATKMSTKTSEAIIEVNIHLLIQILFLGRDGLYIIKFMLEGSCSFIRDETFEFVPLEIFLCRFVSILAVNLFRSELLAAKAAAEEIPMAIPEIRDI</sequence>
<keyword evidence="1" id="KW-0812">Transmembrane</keyword>
<organism evidence="2 3">
    <name type="scientific">Orchesella dallaii</name>
    <dbReference type="NCBI Taxonomy" id="48710"/>
    <lineage>
        <taxon>Eukaryota</taxon>
        <taxon>Metazoa</taxon>
        <taxon>Ecdysozoa</taxon>
        <taxon>Arthropoda</taxon>
        <taxon>Hexapoda</taxon>
        <taxon>Collembola</taxon>
        <taxon>Entomobryomorpha</taxon>
        <taxon>Entomobryoidea</taxon>
        <taxon>Orchesellidae</taxon>
        <taxon>Orchesellinae</taxon>
        <taxon>Orchesella</taxon>
    </lineage>
</organism>